<evidence type="ECO:0000313" key="2">
    <source>
        <dbReference type="Proteomes" id="UP001595855"/>
    </source>
</evidence>
<keyword evidence="2" id="KW-1185">Reference proteome</keyword>
<dbReference type="RefSeq" id="WP_271413693.1">
    <property type="nucleotide sequence ID" value="NZ_BAAATN010000014.1"/>
</dbReference>
<sequence>MPTSPTHEHSRPETNFALALRDALRRRGLPLERVCGRLHAQGINVSVATLSHWQRGRSQPERSRSLQAVDALEPILGLEPRTLRSLLGPHRPRGRALFQDPAATRCVYGDKSDLEQALGEAFDAFNTDTQLLVAHETMTLDEHRSTREIAVTSVLRAVRDGARQLTVVHFLDELPADGVDIVVRNGEMTGSHVVPDLRSVMADISFGRPLARNETAVVDYTLRIGRTPTPTPSHAHERRIRHPLRTYLLHVRFHPSALPTRCHYFYRARLGDEPRQRHRVELDASHTAHLLPAKCPPGVYGLEWEWD</sequence>
<protein>
    <submittedName>
        <fullName evidence="1">Multiprotein-bridging factor 1 family protein</fullName>
    </submittedName>
</protein>
<proteinExistence type="predicted"/>
<name>A0ABV9WLH1_9ACTN</name>
<accession>A0ABV9WLH1</accession>
<gene>
    <name evidence="1" type="ORF">ACFPRC_00980</name>
</gene>
<evidence type="ECO:0000313" key="1">
    <source>
        <dbReference type="EMBL" id="MFC5013443.1"/>
    </source>
</evidence>
<reference evidence="2" key="1">
    <citation type="journal article" date="2019" name="Int. J. Syst. Evol. Microbiol.">
        <title>The Global Catalogue of Microorganisms (GCM) 10K type strain sequencing project: providing services to taxonomists for standard genome sequencing and annotation.</title>
        <authorList>
            <consortium name="The Broad Institute Genomics Platform"/>
            <consortium name="The Broad Institute Genome Sequencing Center for Infectious Disease"/>
            <person name="Wu L."/>
            <person name="Ma J."/>
        </authorList>
    </citation>
    <scope>NUCLEOTIDE SEQUENCE [LARGE SCALE GENOMIC DNA]</scope>
    <source>
        <strain evidence="2">CGMCC 4.1542</strain>
    </source>
</reference>
<dbReference type="InterPro" id="IPR001387">
    <property type="entry name" value="Cro/C1-type_HTH"/>
</dbReference>
<organism evidence="1 2">
    <name type="scientific">Streptomyces lienomycini</name>
    <dbReference type="NCBI Taxonomy" id="284035"/>
    <lineage>
        <taxon>Bacteria</taxon>
        <taxon>Bacillati</taxon>
        <taxon>Actinomycetota</taxon>
        <taxon>Actinomycetes</taxon>
        <taxon>Kitasatosporales</taxon>
        <taxon>Streptomycetaceae</taxon>
        <taxon>Streptomyces</taxon>
    </lineage>
</organism>
<dbReference type="CDD" id="cd00093">
    <property type="entry name" value="HTH_XRE"/>
    <property type="match status" value="1"/>
</dbReference>
<comment type="caution">
    <text evidence="1">The sequence shown here is derived from an EMBL/GenBank/DDBJ whole genome shotgun (WGS) entry which is preliminary data.</text>
</comment>
<dbReference type="EMBL" id="JBHSJO010000001">
    <property type="protein sequence ID" value="MFC5013443.1"/>
    <property type="molecule type" value="Genomic_DNA"/>
</dbReference>
<dbReference type="Proteomes" id="UP001595855">
    <property type="component" value="Unassembled WGS sequence"/>
</dbReference>